<keyword evidence="1" id="KW-0472">Membrane</keyword>
<name>A0ABZ1I2Z5_9PSEU</name>
<dbReference type="Proteomes" id="UP001330812">
    <property type="component" value="Chromosome"/>
</dbReference>
<evidence type="ECO:0000313" key="2">
    <source>
        <dbReference type="EMBL" id="WSE28768.1"/>
    </source>
</evidence>
<dbReference type="RefSeq" id="WP_326567766.1">
    <property type="nucleotide sequence ID" value="NZ_CP142149.1"/>
</dbReference>
<sequence length="207" mass="23858">MSDAAPREGRFFPFAQHRTIELDFLDDERPQREAIQYDLAYRRSRRLDGPLWTVATVAVIWLLLSVMNGRAPIPLWVPVAVLVLCAVGIGVVGHRTRRWIPLMRKANEVWGVPVPSFAFDDLALIKGTMQGIDDLFNDVYGYEPEAMRALRQNRKEFTRLDQGLMRQLNDTRRAWAESTEAWHEQARLFHGTAAEIVEFGERLRAQL</sequence>
<evidence type="ECO:0000313" key="3">
    <source>
        <dbReference type="Proteomes" id="UP001330812"/>
    </source>
</evidence>
<keyword evidence="3" id="KW-1185">Reference proteome</keyword>
<reference evidence="2 3" key="1">
    <citation type="journal article" date="2015" name="Int. J. Syst. Evol. Microbiol.">
        <title>Amycolatopsis rhabdoformis sp. nov., an actinomycete isolated from a tropical forest soil.</title>
        <authorList>
            <person name="Souza W.R."/>
            <person name="Silva R.E."/>
            <person name="Goodfellow M."/>
            <person name="Busarakam K."/>
            <person name="Figueiro F.S."/>
            <person name="Ferreira D."/>
            <person name="Rodrigues-Filho E."/>
            <person name="Moraes L.A.B."/>
            <person name="Zucchi T.D."/>
        </authorList>
    </citation>
    <scope>NUCLEOTIDE SEQUENCE [LARGE SCALE GENOMIC DNA]</scope>
    <source>
        <strain evidence="2 3">NCIMB 14900</strain>
    </source>
</reference>
<feature type="transmembrane region" description="Helical" evidence="1">
    <location>
        <begin position="73"/>
        <end position="94"/>
    </location>
</feature>
<evidence type="ECO:0008006" key="4">
    <source>
        <dbReference type="Google" id="ProtNLM"/>
    </source>
</evidence>
<organism evidence="2 3">
    <name type="scientific">Amycolatopsis rhabdoformis</name>
    <dbReference type="NCBI Taxonomy" id="1448059"/>
    <lineage>
        <taxon>Bacteria</taxon>
        <taxon>Bacillati</taxon>
        <taxon>Actinomycetota</taxon>
        <taxon>Actinomycetes</taxon>
        <taxon>Pseudonocardiales</taxon>
        <taxon>Pseudonocardiaceae</taxon>
        <taxon>Amycolatopsis</taxon>
    </lineage>
</organism>
<keyword evidence="1" id="KW-1133">Transmembrane helix</keyword>
<gene>
    <name evidence="2" type="ORF">VSH64_39025</name>
</gene>
<proteinExistence type="predicted"/>
<evidence type="ECO:0000256" key="1">
    <source>
        <dbReference type="SAM" id="Phobius"/>
    </source>
</evidence>
<feature type="transmembrane region" description="Helical" evidence="1">
    <location>
        <begin position="49"/>
        <end position="67"/>
    </location>
</feature>
<accession>A0ABZ1I2Z5</accession>
<keyword evidence="1" id="KW-0812">Transmembrane</keyword>
<protein>
    <recommendedName>
        <fullName evidence="4">SLATT domain-containing protein</fullName>
    </recommendedName>
</protein>
<dbReference type="EMBL" id="CP142149">
    <property type="protein sequence ID" value="WSE28768.1"/>
    <property type="molecule type" value="Genomic_DNA"/>
</dbReference>